<dbReference type="OrthoDB" id="9795068at2"/>
<dbReference type="AlphaFoldDB" id="E4TVV4"/>
<dbReference type="InterPro" id="IPR001296">
    <property type="entry name" value="Glyco_trans_1"/>
</dbReference>
<dbReference type="SUPFAM" id="SSF53756">
    <property type="entry name" value="UDP-Glycosyltransferase/glycogen phosphorylase"/>
    <property type="match status" value="1"/>
</dbReference>
<evidence type="ECO:0000256" key="1">
    <source>
        <dbReference type="SAM" id="Phobius"/>
    </source>
</evidence>
<dbReference type="CAZy" id="GT4">
    <property type="family name" value="Glycosyltransferase Family 4"/>
</dbReference>
<keyword evidence="1" id="KW-1133">Transmembrane helix</keyword>
<feature type="domain" description="Glycosyl transferase family 1" evidence="2">
    <location>
        <begin position="182"/>
        <end position="327"/>
    </location>
</feature>
<sequence>MKILHITNWYPNQFNKYEAKWIKEHIDALSVKTENRVIHFELFKHERFRVIKNKTKYLSQYLIQIPFEKWFIYEVIHFSFLVYILLIKRKSKEFDVINFHIAYPMLTYWHWIKRFIKKPIVITEHWSAYHYNFGVNKNLPRIKKIFSQKLPVITVSKALANDIKQFANSDFPSFLIPNVVDENIFYPGNNTKENFYFMVSQWKSPKTPLLAMKAFINSSYVNDHQLIIGGYGSLWNEMKQYVSSNNLESKIKFVEKLNSSQIANYMRKCKAFLHPTDYETFSVVCAEAIACGAFVVAPNSGGIPEVIKSNGFLLSKNTLDAWEKAFELASFKFNSISVNQFSAKTIGDKYSKVLESLVRNKIND</sequence>
<dbReference type="GO" id="GO:0016757">
    <property type="term" value="F:glycosyltransferase activity"/>
    <property type="evidence" value="ECO:0007669"/>
    <property type="project" value="InterPro"/>
</dbReference>
<dbReference type="eggNOG" id="COG0438">
    <property type="taxonomic scope" value="Bacteria"/>
</dbReference>
<organism evidence="3 4">
    <name type="scientific">Marivirga tractuosa (strain ATCC 23168 / DSM 4126 / NBRC 15989 / NCIMB 1408 / VKM B-1430 / H-43)</name>
    <name type="common">Microscilla tractuosa</name>
    <name type="synonym">Flexibacter tractuosus</name>
    <dbReference type="NCBI Taxonomy" id="643867"/>
    <lineage>
        <taxon>Bacteria</taxon>
        <taxon>Pseudomonadati</taxon>
        <taxon>Bacteroidota</taxon>
        <taxon>Cytophagia</taxon>
        <taxon>Cytophagales</taxon>
        <taxon>Marivirgaceae</taxon>
        <taxon>Marivirga</taxon>
    </lineage>
</organism>
<evidence type="ECO:0000259" key="2">
    <source>
        <dbReference type="Pfam" id="PF00534"/>
    </source>
</evidence>
<keyword evidence="1" id="KW-0472">Membrane</keyword>
<dbReference type="InterPro" id="IPR050194">
    <property type="entry name" value="Glycosyltransferase_grp1"/>
</dbReference>
<gene>
    <name evidence="3" type="ordered locus">Ftrac_2222</name>
</gene>
<name>E4TVV4_MARTH</name>
<keyword evidence="3" id="KW-0808">Transferase</keyword>
<dbReference type="PANTHER" id="PTHR45947:SF15">
    <property type="entry name" value="TEICHURONIC ACID BIOSYNTHESIS GLYCOSYLTRANSFERASE TUAC-RELATED"/>
    <property type="match status" value="1"/>
</dbReference>
<dbReference type="KEGG" id="mtt:Ftrac_2222"/>
<dbReference type="RefSeq" id="WP_013454345.1">
    <property type="nucleotide sequence ID" value="NC_014759.1"/>
</dbReference>
<evidence type="ECO:0000313" key="4">
    <source>
        <dbReference type="Proteomes" id="UP000008720"/>
    </source>
</evidence>
<proteinExistence type="predicted"/>
<protein>
    <submittedName>
        <fullName evidence="3">Glycosyl transferase group 1</fullName>
    </submittedName>
</protein>
<dbReference type="HOGENOM" id="CLU_009583_2_4_10"/>
<dbReference type="STRING" id="643867.Ftrac_2222"/>
<keyword evidence="1" id="KW-0812">Transmembrane</keyword>
<accession>E4TVV4</accession>
<reference evidence="3 4" key="1">
    <citation type="journal article" date="2011" name="Stand. Genomic Sci.">
        <title>Complete genome sequence of Marivirga tractuosa type strain (H-43).</title>
        <authorList>
            <person name="Pagani I."/>
            <person name="Chertkov O."/>
            <person name="Lapidus A."/>
            <person name="Lucas S."/>
            <person name="Del Rio T.G."/>
            <person name="Tice H."/>
            <person name="Copeland A."/>
            <person name="Cheng J.F."/>
            <person name="Nolan M."/>
            <person name="Saunders E."/>
            <person name="Pitluck S."/>
            <person name="Held B."/>
            <person name="Goodwin L."/>
            <person name="Liolios K."/>
            <person name="Ovchinikova G."/>
            <person name="Ivanova N."/>
            <person name="Mavromatis K."/>
            <person name="Pati A."/>
            <person name="Chen A."/>
            <person name="Palaniappan K."/>
            <person name="Land M."/>
            <person name="Hauser L."/>
            <person name="Jeffries C.D."/>
            <person name="Detter J.C."/>
            <person name="Han C."/>
            <person name="Tapia R."/>
            <person name="Ngatchou-Djao O.D."/>
            <person name="Rohde M."/>
            <person name="Goker M."/>
            <person name="Spring S."/>
            <person name="Sikorski J."/>
            <person name="Woyke T."/>
            <person name="Bristow J."/>
            <person name="Eisen J.A."/>
            <person name="Markowitz V."/>
            <person name="Hugenholtz P."/>
            <person name="Klenk H.P."/>
            <person name="Kyrpides N.C."/>
        </authorList>
    </citation>
    <scope>NUCLEOTIDE SEQUENCE [LARGE SCALE GENOMIC DNA]</scope>
    <source>
        <strain evidence="4">ATCC 23168 / DSM 4126 / NBRC 15989 / NCIMB 1408 / VKM B-1430 / H-43</strain>
    </source>
</reference>
<feature type="transmembrane region" description="Helical" evidence="1">
    <location>
        <begin position="70"/>
        <end position="87"/>
    </location>
</feature>
<dbReference type="Pfam" id="PF00534">
    <property type="entry name" value="Glycos_transf_1"/>
    <property type="match status" value="1"/>
</dbReference>
<dbReference type="PANTHER" id="PTHR45947">
    <property type="entry name" value="SULFOQUINOVOSYL TRANSFERASE SQD2"/>
    <property type="match status" value="1"/>
</dbReference>
<evidence type="ECO:0000313" key="3">
    <source>
        <dbReference type="EMBL" id="ADR22202.1"/>
    </source>
</evidence>
<dbReference type="Proteomes" id="UP000008720">
    <property type="component" value="Chromosome"/>
</dbReference>
<keyword evidence="4" id="KW-1185">Reference proteome</keyword>
<dbReference type="Gene3D" id="3.40.50.2000">
    <property type="entry name" value="Glycogen Phosphorylase B"/>
    <property type="match status" value="2"/>
</dbReference>
<dbReference type="EMBL" id="CP002349">
    <property type="protein sequence ID" value="ADR22202.1"/>
    <property type="molecule type" value="Genomic_DNA"/>
</dbReference>